<dbReference type="InterPro" id="IPR000866">
    <property type="entry name" value="AhpC/TSA"/>
</dbReference>
<dbReference type="Proteomes" id="UP000646484">
    <property type="component" value="Unassembled WGS sequence"/>
</dbReference>
<dbReference type="PROSITE" id="PS51352">
    <property type="entry name" value="THIOREDOXIN_2"/>
    <property type="match status" value="1"/>
</dbReference>
<dbReference type="InterPro" id="IPR013766">
    <property type="entry name" value="Thioredoxin_domain"/>
</dbReference>
<dbReference type="InterPro" id="IPR036249">
    <property type="entry name" value="Thioredoxin-like_sf"/>
</dbReference>
<dbReference type="Pfam" id="PF00578">
    <property type="entry name" value="AhpC-TSA"/>
    <property type="match status" value="1"/>
</dbReference>
<accession>A0ABR7CV71</accession>
<feature type="coiled-coil region" evidence="1">
    <location>
        <begin position="141"/>
        <end position="172"/>
    </location>
</feature>
<keyword evidence="1" id="KW-0175">Coiled coil</keyword>
<reference evidence="3 4" key="1">
    <citation type="submission" date="2020-08" db="EMBL/GenBank/DDBJ databases">
        <title>Genome public.</title>
        <authorList>
            <person name="Liu C."/>
            <person name="Sun Q."/>
        </authorList>
    </citation>
    <scope>NUCLEOTIDE SEQUENCE [LARGE SCALE GENOMIC DNA]</scope>
    <source>
        <strain evidence="3 4">NSJ-56</strain>
    </source>
</reference>
<sequence>MKCYYFFLFFTLISCASSPRHGNNIKISIDVDELPEIGLGISTTEYDVRVIEFDSAKHGERIIDNAEAIYLTLHNGFSERKQIYAEKGDHIHLTFDGKKLHGTSKLTGDRPPITEYLSRWKAVFPSRNIYSLPLPEFETKLKEAIQENSRLLDSCENTLKKASKKFVKLEHARIKYLLGSVLLNYPYAHGWKKKEEIEANYYTTLENWIEEDKDYLDLQEYQNFITHACSFLSAQNEAKATTPYENVLQRIQYISRNFKQDEVIQYFISTWANEYVQRNGIVQIEELDKITREKLTNPELLSRYTDVYDSWVRIEPGNEAIDFFARDSTGKEFSLKDFRNQYVCLYIWQNVFPCIAEFSYLNKLTPLFKEKNIQLVNLSIEPKNEYWREVIRNKDIQTGTHLYLEKTREFLAGYHYNPQTIFQFILITPDGKIARINLPKPSSGEFEKYLSEQL</sequence>
<evidence type="ECO:0000256" key="1">
    <source>
        <dbReference type="SAM" id="Coils"/>
    </source>
</evidence>
<evidence type="ECO:0000313" key="3">
    <source>
        <dbReference type="EMBL" id="MBC5619544.1"/>
    </source>
</evidence>
<protein>
    <submittedName>
        <fullName evidence="3">Redoxin domain-containing protein</fullName>
    </submittedName>
</protein>
<dbReference type="RefSeq" id="WP_186974544.1">
    <property type="nucleotide sequence ID" value="NZ_JACOOH010000001.1"/>
</dbReference>
<name>A0ABR7CV71_9BACT</name>
<dbReference type="Gene3D" id="3.40.30.10">
    <property type="entry name" value="Glutaredoxin"/>
    <property type="match status" value="1"/>
</dbReference>
<evidence type="ECO:0000259" key="2">
    <source>
        <dbReference type="PROSITE" id="PS51352"/>
    </source>
</evidence>
<evidence type="ECO:0000313" key="4">
    <source>
        <dbReference type="Proteomes" id="UP000646484"/>
    </source>
</evidence>
<dbReference type="SUPFAM" id="SSF52833">
    <property type="entry name" value="Thioredoxin-like"/>
    <property type="match status" value="1"/>
</dbReference>
<keyword evidence="4" id="KW-1185">Reference proteome</keyword>
<comment type="caution">
    <text evidence="3">The sequence shown here is derived from an EMBL/GenBank/DDBJ whole genome shotgun (WGS) entry which is preliminary data.</text>
</comment>
<organism evidence="3 4">
    <name type="scientific">Butyricimonas hominis</name>
    <dbReference type="NCBI Taxonomy" id="2763032"/>
    <lineage>
        <taxon>Bacteria</taxon>
        <taxon>Pseudomonadati</taxon>
        <taxon>Bacteroidota</taxon>
        <taxon>Bacteroidia</taxon>
        <taxon>Bacteroidales</taxon>
        <taxon>Odoribacteraceae</taxon>
        <taxon>Butyricimonas</taxon>
    </lineage>
</organism>
<dbReference type="EMBL" id="JACOOH010000001">
    <property type="protein sequence ID" value="MBC5619544.1"/>
    <property type="molecule type" value="Genomic_DNA"/>
</dbReference>
<dbReference type="PROSITE" id="PS51257">
    <property type="entry name" value="PROKAR_LIPOPROTEIN"/>
    <property type="match status" value="1"/>
</dbReference>
<gene>
    <name evidence="3" type="ORF">H8S64_00365</name>
</gene>
<proteinExistence type="predicted"/>
<feature type="domain" description="Thioredoxin" evidence="2">
    <location>
        <begin position="314"/>
        <end position="454"/>
    </location>
</feature>